<evidence type="ECO:0000313" key="2">
    <source>
        <dbReference type="Ensembl" id="ENSPMGP00000022067.1"/>
    </source>
</evidence>
<dbReference type="PANTHER" id="PTHR14096">
    <property type="entry name" value="APOLIPOPROTEIN L"/>
    <property type="match status" value="1"/>
</dbReference>
<dbReference type="GO" id="GO:0016020">
    <property type="term" value="C:membrane"/>
    <property type="evidence" value="ECO:0007669"/>
    <property type="project" value="TreeGrafter"/>
</dbReference>
<dbReference type="InterPro" id="IPR008405">
    <property type="entry name" value="ApoL"/>
</dbReference>
<proteinExistence type="inferred from homology"/>
<dbReference type="PANTHER" id="PTHR14096:SF64">
    <property type="match status" value="1"/>
</dbReference>
<reference evidence="2" key="2">
    <citation type="submission" date="2025-09" db="UniProtKB">
        <authorList>
            <consortium name="Ensembl"/>
        </authorList>
    </citation>
    <scope>IDENTIFICATION</scope>
</reference>
<name>A0A3B4AXV8_9GOBI</name>
<dbReference type="STRING" id="409849.ENSPMGP00000022067"/>
<protein>
    <submittedName>
        <fullName evidence="2">Uncharacterized protein</fullName>
    </submittedName>
</protein>
<accession>A0A3B4AXV8</accession>
<dbReference type="GO" id="GO:0042157">
    <property type="term" value="P:lipoprotein metabolic process"/>
    <property type="evidence" value="ECO:0007669"/>
    <property type="project" value="InterPro"/>
</dbReference>
<dbReference type="AlphaFoldDB" id="A0A3B4AXV8"/>
<sequence length="285" mass="31062">TDSLMEWWNTVEQWDELPSFSGLADKVDRGLRLFNKVFVERAEVLWQSVITLHAIADDISQFHSKARIAGITGGTTTAVGGVTAITGLVLAPFTLGTSLVVTAVGVGVAAAGGITSASAVISDNVNNTSDRKKVRLRRPVHLMELSKILHFSNTGLSKLRGHPFLRSGTQHYAQDWEVRRAVQMIGQVDEPVMKATESLDEAISSVQGLFQGIDKYFLKDGTRELKKGCRKEVVGQIKDVASVLNECLIELNGVREELQGAIGEVIKLDSTEKFHGASLNQQSYT</sequence>
<dbReference type="GO" id="GO:0008289">
    <property type="term" value="F:lipid binding"/>
    <property type="evidence" value="ECO:0007669"/>
    <property type="project" value="InterPro"/>
</dbReference>
<comment type="similarity">
    <text evidence="1">Belongs to the apolipoprotein L family.</text>
</comment>
<reference evidence="2" key="1">
    <citation type="submission" date="2025-08" db="UniProtKB">
        <authorList>
            <consortium name="Ensembl"/>
        </authorList>
    </citation>
    <scope>IDENTIFICATION</scope>
</reference>
<dbReference type="Ensembl" id="ENSPMGT00000023505.1">
    <property type="protein sequence ID" value="ENSPMGP00000022067.1"/>
    <property type="gene ID" value="ENSPMGG00000017867.1"/>
</dbReference>
<keyword evidence="3" id="KW-1185">Reference proteome</keyword>
<organism evidence="2 3">
    <name type="scientific">Periophthalmus magnuspinnatus</name>
    <dbReference type="NCBI Taxonomy" id="409849"/>
    <lineage>
        <taxon>Eukaryota</taxon>
        <taxon>Metazoa</taxon>
        <taxon>Chordata</taxon>
        <taxon>Craniata</taxon>
        <taxon>Vertebrata</taxon>
        <taxon>Euteleostomi</taxon>
        <taxon>Actinopterygii</taxon>
        <taxon>Neopterygii</taxon>
        <taxon>Teleostei</taxon>
        <taxon>Neoteleostei</taxon>
        <taxon>Acanthomorphata</taxon>
        <taxon>Gobiaria</taxon>
        <taxon>Gobiiformes</taxon>
        <taxon>Gobioidei</taxon>
        <taxon>Gobiidae</taxon>
        <taxon>Oxudercinae</taxon>
        <taxon>Periophthalmus</taxon>
    </lineage>
</organism>
<evidence type="ECO:0000313" key="3">
    <source>
        <dbReference type="Proteomes" id="UP000261520"/>
    </source>
</evidence>
<dbReference type="Proteomes" id="UP000261520">
    <property type="component" value="Unplaced"/>
</dbReference>
<dbReference type="Pfam" id="PF05461">
    <property type="entry name" value="ApoL"/>
    <property type="match status" value="1"/>
</dbReference>
<evidence type="ECO:0000256" key="1">
    <source>
        <dbReference type="ARBA" id="ARBA00010090"/>
    </source>
</evidence>
<dbReference type="GO" id="GO:0006869">
    <property type="term" value="P:lipid transport"/>
    <property type="evidence" value="ECO:0007669"/>
    <property type="project" value="InterPro"/>
</dbReference>
<dbReference type="GO" id="GO:0005576">
    <property type="term" value="C:extracellular region"/>
    <property type="evidence" value="ECO:0007669"/>
    <property type="project" value="InterPro"/>
</dbReference>